<sequence>MMNNIIGALAVLTLIGLVTYNYVFTKVVGQTLELQVMMFIVIAIVLGALIVTNRKKK</sequence>
<proteinExistence type="predicted"/>
<feature type="transmembrane region" description="Helical" evidence="1">
    <location>
        <begin position="35"/>
        <end position="52"/>
    </location>
</feature>
<evidence type="ECO:0000256" key="1">
    <source>
        <dbReference type="SAM" id="Phobius"/>
    </source>
</evidence>
<dbReference type="EMBL" id="CAKKNT010000001">
    <property type="protein sequence ID" value="CAH0417594.1"/>
    <property type="molecule type" value="Genomic_DNA"/>
</dbReference>
<accession>A0ABM8Z8Q1</accession>
<evidence type="ECO:0000313" key="2">
    <source>
        <dbReference type="EMBL" id="CAH0417594.1"/>
    </source>
</evidence>
<evidence type="ECO:0000313" key="3">
    <source>
        <dbReference type="Proteomes" id="UP000789719"/>
    </source>
</evidence>
<reference evidence="2 3" key="1">
    <citation type="submission" date="2021-11" db="EMBL/GenBank/DDBJ databases">
        <authorList>
            <person name="Depoorter E."/>
        </authorList>
    </citation>
    <scope>NUCLEOTIDE SEQUENCE [LARGE SCALE GENOMIC DNA]</scope>
    <source>
        <strain evidence="2 3">LMG 24286</strain>
    </source>
</reference>
<name>A0ABM8Z8Q1_9LACO</name>
<dbReference type="Proteomes" id="UP000789719">
    <property type="component" value="Unassembled WGS sequence"/>
</dbReference>
<comment type="caution">
    <text evidence="2">The sequence shown here is derived from an EMBL/GenBank/DDBJ whole genome shotgun (WGS) entry which is preliminary data.</text>
</comment>
<protein>
    <submittedName>
        <fullName evidence="2">Uncharacterized protein</fullName>
    </submittedName>
</protein>
<gene>
    <name evidence="2" type="ORF">WGH24286_00006</name>
</gene>
<keyword evidence="1" id="KW-0472">Membrane</keyword>
<organism evidence="2 3">
    <name type="scientific">Periweissella ghanensis</name>
    <dbReference type="NCBI Taxonomy" id="467997"/>
    <lineage>
        <taxon>Bacteria</taxon>
        <taxon>Bacillati</taxon>
        <taxon>Bacillota</taxon>
        <taxon>Bacilli</taxon>
        <taxon>Lactobacillales</taxon>
        <taxon>Lactobacillaceae</taxon>
        <taxon>Periweissella</taxon>
    </lineage>
</organism>
<keyword evidence="1" id="KW-1133">Transmembrane helix</keyword>
<keyword evidence="1" id="KW-0812">Transmembrane</keyword>
<keyword evidence="3" id="KW-1185">Reference proteome</keyword>